<dbReference type="GO" id="GO:0006260">
    <property type="term" value="P:DNA replication"/>
    <property type="evidence" value="ECO:0007669"/>
    <property type="project" value="UniProtKB-KW"/>
</dbReference>
<evidence type="ECO:0000256" key="1">
    <source>
        <dbReference type="ARBA" id="ARBA00004496"/>
    </source>
</evidence>
<keyword evidence="5 12" id="KW-0808">Transferase</keyword>
<proteinExistence type="inferred from homology"/>
<dbReference type="InterPro" id="IPR016195">
    <property type="entry name" value="Pol/histidinol_Pase-like"/>
</dbReference>
<evidence type="ECO:0000256" key="6">
    <source>
        <dbReference type="ARBA" id="ARBA00022695"/>
    </source>
</evidence>
<dbReference type="Pfam" id="PF17657">
    <property type="entry name" value="DNA_pol3_finger"/>
    <property type="match status" value="1"/>
</dbReference>
<dbReference type="InterPro" id="IPR029460">
    <property type="entry name" value="DNAPol_HHH"/>
</dbReference>
<keyword evidence="8" id="KW-0239">DNA-directed DNA polymerase</keyword>
<dbReference type="SUPFAM" id="SSF89550">
    <property type="entry name" value="PHP domain-like"/>
    <property type="match status" value="1"/>
</dbReference>
<dbReference type="EC" id="2.7.7.7" evidence="3"/>
<evidence type="ECO:0000256" key="10">
    <source>
        <dbReference type="ARBA" id="ARBA00049244"/>
    </source>
</evidence>
<reference evidence="12" key="2">
    <citation type="journal article" date="2021" name="PeerJ">
        <title>Extensive microbial diversity within the chicken gut microbiome revealed by metagenomics and culture.</title>
        <authorList>
            <person name="Gilroy R."/>
            <person name="Ravi A."/>
            <person name="Getino M."/>
            <person name="Pursley I."/>
            <person name="Horton D.L."/>
            <person name="Alikhan N.F."/>
            <person name="Baker D."/>
            <person name="Gharbi K."/>
            <person name="Hall N."/>
            <person name="Watson M."/>
            <person name="Adriaenssens E.M."/>
            <person name="Foster-Nyarko E."/>
            <person name="Jarju S."/>
            <person name="Secka A."/>
            <person name="Antonio M."/>
            <person name="Oren A."/>
            <person name="Chaudhuri R.R."/>
            <person name="La Ragione R."/>
            <person name="Hildebrand F."/>
            <person name="Pallen M.J."/>
        </authorList>
    </citation>
    <scope>NUCLEOTIDE SEQUENCE</scope>
    <source>
        <strain evidence="12">CHK195-11698</strain>
    </source>
</reference>
<dbReference type="Pfam" id="PF01336">
    <property type="entry name" value="tRNA_anti-codon"/>
    <property type="match status" value="1"/>
</dbReference>
<dbReference type="Gene3D" id="2.40.50.140">
    <property type="entry name" value="Nucleic acid-binding proteins"/>
    <property type="match status" value="1"/>
</dbReference>
<dbReference type="InterPro" id="IPR011708">
    <property type="entry name" value="DNA_pol3_alpha_NTPase_dom"/>
</dbReference>
<dbReference type="GO" id="GO:0005737">
    <property type="term" value="C:cytoplasm"/>
    <property type="evidence" value="ECO:0007669"/>
    <property type="project" value="UniProtKB-SubCell"/>
</dbReference>
<gene>
    <name evidence="12" type="primary">dnaE</name>
    <name evidence="12" type="ORF">IAD15_04680</name>
</gene>
<dbReference type="InterPro" id="IPR040982">
    <property type="entry name" value="DNA_pol3_finger"/>
</dbReference>
<dbReference type="InterPro" id="IPR004365">
    <property type="entry name" value="NA-bd_OB_tRNA"/>
</dbReference>
<dbReference type="InterPro" id="IPR004805">
    <property type="entry name" value="DnaE2/DnaE/PolC"/>
</dbReference>
<comment type="caution">
    <text evidence="12">The sequence shown here is derived from an EMBL/GenBank/DDBJ whole genome shotgun (WGS) entry which is preliminary data.</text>
</comment>
<evidence type="ECO:0000256" key="2">
    <source>
        <dbReference type="ARBA" id="ARBA00009496"/>
    </source>
</evidence>
<dbReference type="InterPro" id="IPR003141">
    <property type="entry name" value="Pol/His_phosphatase_N"/>
</dbReference>
<dbReference type="GO" id="GO:0008408">
    <property type="term" value="F:3'-5' exonuclease activity"/>
    <property type="evidence" value="ECO:0007669"/>
    <property type="project" value="InterPro"/>
</dbReference>
<protein>
    <recommendedName>
        <fullName evidence="4">DNA polymerase III subunit alpha</fullName>
        <ecNumber evidence="3">2.7.7.7</ecNumber>
    </recommendedName>
</protein>
<evidence type="ECO:0000256" key="4">
    <source>
        <dbReference type="ARBA" id="ARBA00019114"/>
    </source>
</evidence>
<dbReference type="Pfam" id="PF07733">
    <property type="entry name" value="DNA_pol3_alpha"/>
    <property type="match status" value="1"/>
</dbReference>
<comment type="subcellular location">
    <subcellularLocation>
        <location evidence="1">Cytoplasm</location>
    </subcellularLocation>
</comment>
<keyword evidence="7" id="KW-0235">DNA replication</keyword>
<dbReference type="CDD" id="cd04485">
    <property type="entry name" value="DnaE_OBF"/>
    <property type="match status" value="1"/>
</dbReference>
<keyword evidence="6 12" id="KW-0548">Nucleotidyltransferase</keyword>
<dbReference type="Gene3D" id="1.10.10.1600">
    <property type="entry name" value="Bacterial DNA polymerase III alpha subunit, thumb domain"/>
    <property type="match status" value="1"/>
</dbReference>
<dbReference type="InterPro" id="IPR004013">
    <property type="entry name" value="PHP_dom"/>
</dbReference>
<dbReference type="AlphaFoldDB" id="A0A9D1L0R9"/>
<accession>A0A9D1L0R9</accession>
<dbReference type="GO" id="GO:0003887">
    <property type="term" value="F:DNA-directed DNA polymerase activity"/>
    <property type="evidence" value="ECO:0007669"/>
    <property type="project" value="UniProtKB-KW"/>
</dbReference>
<comment type="similarity">
    <text evidence="2">Belongs to the DNA polymerase type-C family. DnaE subfamily.</text>
</comment>
<organism evidence="12 13">
    <name type="scientific">Candidatus Fimiplasma intestinipullorum</name>
    <dbReference type="NCBI Taxonomy" id="2840825"/>
    <lineage>
        <taxon>Bacteria</taxon>
        <taxon>Bacillati</taxon>
        <taxon>Bacillota</taxon>
        <taxon>Clostridia</taxon>
        <taxon>Eubacteriales</taxon>
        <taxon>Candidatus Fimiplasma</taxon>
    </lineage>
</organism>
<dbReference type="NCBIfam" id="NF004226">
    <property type="entry name" value="PRK05673.1"/>
    <property type="match status" value="1"/>
</dbReference>
<evidence type="ECO:0000256" key="3">
    <source>
        <dbReference type="ARBA" id="ARBA00012417"/>
    </source>
</evidence>
<dbReference type="GO" id="GO:0003676">
    <property type="term" value="F:nucleic acid binding"/>
    <property type="evidence" value="ECO:0007669"/>
    <property type="project" value="InterPro"/>
</dbReference>
<dbReference type="Gene3D" id="1.10.150.870">
    <property type="match status" value="1"/>
</dbReference>
<comment type="catalytic activity">
    <reaction evidence="10">
        <text>DNA(n) + a 2'-deoxyribonucleoside 5'-triphosphate = DNA(n+1) + diphosphate</text>
        <dbReference type="Rhea" id="RHEA:22508"/>
        <dbReference type="Rhea" id="RHEA-COMP:17339"/>
        <dbReference type="Rhea" id="RHEA-COMP:17340"/>
        <dbReference type="ChEBI" id="CHEBI:33019"/>
        <dbReference type="ChEBI" id="CHEBI:61560"/>
        <dbReference type="ChEBI" id="CHEBI:173112"/>
        <dbReference type="EC" id="2.7.7.7"/>
    </reaction>
</comment>
<sequence length="1023" mass="116489">MFGHLQIYSAYSFQESTLSIERLVRRASELRLERLALTDKNNLYGAMEFTRACERYQIRPVYGMEASIRIDGEVYPVLLLAKDTEGYFELSQLSSDILLDDNESADFSRLAKCQHLFVLLSGEESIVYRLLVKEMNQEALKKMQLFSEAFHDRFYLCLVDHQIALQKEINEKLVGLAKMTHTPYVCANQVCYLDSQEALTLALLQASKNNRVQSGKEELRTNQAYLKSEAEMAQLFDEKTLAATRSLLLKCEATIPMHEMHLPVYHTPKGAKSSDYLQALCMVGLKKRFQPQPVPLSYRERLQSELAMINQMQFADYFLIVYDYVLYAKRHGILVGPGRGSACGSLVAYVLGITNVDPLAYGLIFERFLNPERVSMPDIDVDFQDDRREEVVNYVIERYGQEHVCQIVTFNTYGPKIALRDLGKVLGISPVKLEQLAKLIPNLPRLKKSAREVYEQSAHFQSLVAKDPALGRLMPSVFIVENLPRNTSTHPAGVILSHDRLKEVVPLASGPTQTVVSQYSKDYIEDIGLLKMDFLALKDLTMVAYILKDIQAHLGRTIHLNELPLNDTKTYQLIASGDTFGVFQLESDGMISLLRKMKVSTFEDIVAANALYRPGPMENIPLYLARKFHQEPIDYMHEDLKAILEPTYGVMIYQEQIMQVAQKMAGFTMARADVLRKAVSKKGSRLMQEMESEFIKGALAKGYEEKLAHQVFDTIAKFADYGFNRSHSVAYALLAYQIAYLKANYPLYFFAAFLTSEQSSDRSKLFGMQEMRKYGVSLLPPSVNHCNERFEVEDGNIRYALTAIKNVGYASYQSIANEHAQGGDFKDIFDFMRRMAPSHLSIKGLESLCDAGAFDAFGYSRRTLKNNLELLKENAEIELRYQGLVSDGQDGLILKNVEEDKRWELLENEKKVLGIYLSTHPVTIYREKVAMPTVQVGYYIDHVSRKVTSVLCIERIKTIRDRKGQDMCFLVCYDETGKIDCTLFSQQYAAYHSLLKKGAFVLVTGKVEFRDSLSLIVRQMKKL</sequence>
<dbReference type="Gene3D" id="3.20.20.140">
    <property type="entry name" value="Metal-dependent hydrolases"/>
    <property type="match status" value="1"/>
</dbReference>
<evidence type="ECO:0000313" key="12">
    <source>
        <dbReference type="EMBL" id="HIU13346.1"/>
    </source>
</evidence>
<reference evidence="12" key="1">
    <citation type="submission" date="2020-10" db="EMBL/GenBank/DDBJ databases">
        <authorList>
            <person name="Gilroy R."/>
        </authorList>
    </citation>
    <scope>NUCLEOTIDE SEQUENCE</scope>
    <source>
        <strain evidence="12">CHK195-11698</strain>
    </source>
</reference>
<evidence type="ECO:0000256" key="9">
    <source>
        <dbReference type="ARBA" id="ARBA00025611"/>
    </source>
</evidence>
<evidence type="ECO:0000313" key="13">
    <source>
        <dbReference type="Proteomes" id="UP000824175"/>
    </source>
</evidence>
<evidence type="ECO:0000256" key="8">
    <source>
        <dbReference type="ARBA" id="ARBA00022932"/>
    </source>
</evidence>
<dbReference type="SMART" id="SM00481">
    <property type="entry name" value="POLIIIAc"/>
    <property type="match status" value="1"/>
</dbReference>
<evidence type="ECO:0000259" key="11">
    <source>
        <dbReference type="SMART" id="SM00481"/>
    </source>
</evidence>
<dbReference type="Proteomes" id="UP000824175">
    <property type="component" value="Unassembled WGS sequence"/>
</dbReference>
<comment type="function">
    <text evidence="9">DNA polymerase III is a complex, multichain enzyme responsible for most of the replicative synthesis in bacteria. This DNA polymerase also exhibits 3' to 5' exonuclease activity. The alpha chain is the DNA polymerase.</text>
</comment>
<dbReference type="Pfam" id="PF14579">
    <property type="entry name" value="HHH_6"/>
    <property type="match status" value="1"/>
</dbReference>
<dbReference type="NCBIfam" id="TIGR00594">
    <property type="entry name" value="polc"/>
    <property type="match status" value="1"/>
</dbReference>
<dbReference type="PANTHER" id="PTHR32294">
    <property type="entry name" value="DNA POLYMERASE III SUBUNIT ALPHA"/>
    <property type="match status" value="1"/>
</dbReference>
<evidence type="ECO:0000256" key="5">
    <source>
        <dbReference type="ARBA" id="ARBA00022679"/>
    </source>
</evidence>
<dbReference type="EMBL" id="DVMJ01000040">
    <property type="protein sequence ID" value="HIU13346.1"/>
    <property type="molecule type" value="Genomic_DNA"/>
</dbReference>
<name>A0A9D1L0R9_9FIRM</name>
<dbReference type="PANTHER" id="PTHR32294:SF0">
    <property type="entry name" value="DNA POLYMERASE III SUBUNIT ALPHA"/>
    <property type="match status" value="1"/>
</dbReference>
<feature type="domain" description="Polymerase/histidinol phosphatase N-terminal" evidence="11">
    <location>
        <begin position="3"/>
        <end position="70"/>
    </location>
</feature>
<dbReference type="InterPro" id="IPR012340">
    <property type="entry name" value="NA-bd_OB-fold"/>
</dbReference>
<evidence type="ECO:0000256" key="7">
    <source>
        <dbReference type="ARBA" id="ARBA00022705"/>
    </source>
</evidence>
<dbReference type="InterPro" id="IPR041931">
    <property type="entry name" value="DNA_pol3_alpha_thumb_dom"/>
</dbReference>
<dbReference type="Pfam" id="PF02811">
    <property type="entry name" value="PHP"/>
    <property type="match status" value="1"/>
</dbReference>